<dbReference type="GO" id="GO:0055085">
    <property type="term" value="P:transmembrane transport"/>
    <property type="evidence" value="ECO:0007669"/>
    <property type="project" value="TreeGrafter"/>
</dbReference>
<reference evidence="7" key="1">
    <citation type="submission" date="2020-02" db="EMBL/GenBank/DDBJ databases">
        <authorList>
            <person name="Meier V. D."/>
        </authorList>
    </citation>
    <scope>NUCLEOTIDE SEQUENCE</scope>
    <source>
        <strain evidence="7">AVDCRST_MAG89</strain>
    </source>
</reference>
<name>A0A6J4N4X8_9BACT</name>
<comment type="similarity">
    <text evidence="2">Belongs to the autoinducer-2 exporter (AI-2E) (TC 2.A.86) family.</text>
</comment>
<evidence type="ECO:0000256" key="5">
    <source>
        <dbReference type="ARBA" id="ARBA00023136"/>
    </source>
</evidence>
<evidence type="ECO:0000256" key="1">
    <source>
        <dbReference type="ARBA" id="ARBA00004141"/>
    </source>
</evidence>
<feature type="transmembrane region" description="Helical" evidence="6">
    <location>
        <begin position="58"/>
        <end position="75"/>
    </location>
</feature>
<evidence type="ECO:0000256" key="3">
    <source>
        <dbReference type="ARBA" id="ARBA00022692"/>
    </source>
</evidence>
<sequence>MPDQQTPAAQPTISADAVAAHPAGPRLTGIQPEHVYKAIVLAFGLAIFFRFFDTIAQVFLMVYAAAIVAVGLNALGRKLPLERKWLAALVGVLVIGGVAALLTFGLPVLVAQLRDMVGRGPGLEQQIKEWEVWLRQQTGAPIRIPRPAELAKPGAVGNANAVGNAMSFLEALFIPVVVFFGALFALANPNQNLMNPVLRIVRADQRPAVYRVFQLLGERLVGWLRGTALAMLCVGILSVILYSLIGVPNALLLGLLNGTLEFIPLVGPWVGGGTATLVAFMDDPGKGGWTALAALAIQQIEGYIITPFAMKQNAEIHPFITLFALVFFGGVFGFLGLLLALPLVLLVWTLVQVLWVEHALDTDRDRIAPVVKE</sequence>
<keyword evidence="4 6" id="KW-1133">Transmembrane helix</keyword>
<evidence type="ECO:0000313" key="7">
    <source>
        <dbReference type="EMBL" id="CAA9374927.1"/>
    </source>
</evidence>
<keyword evidence="5 6" id="KW-0472">Membrane</keyword>
<evidence type="ECO:0000256" key="4">
    <source>
        <dbReference type="ARBA" id="ARBA00022989"/>
    </source>
</evidence>
<dbReference type="AlphaFoldDB" id="A0A6J4N4X8"/>
<gene>
    <name evidence="7" type="ORF">AVDCRST_MAG89-4917</name>
</gene>
<dbReference type="PANTHER" id="PTHR21716">
    <property type="entry name" value="TRANSMEMBRANE PROTEIN"/>
    <property type="match status" value="1"/>
</dbReference>
<proteinExistence type="inferred from homology"/>
<accession>A0A6J4N4X8</accession>
<dbReference type="PANTHER" id="PTHR21716:SF62">
    <property type="entry name" value="TRANSPORT PROTEIN YDBI-RELATED"/>
    <property type="match status" value="1"/>
</dbReference>
<protein>
    <recommendedName>
        <fullName evidence="8">AI-2E family transporter</fullName>
    </recommendedName>
</protein>
<feature type="transmembrane region" description="Helical" evidence="6">
    <location>
        <begin position="289"/>
        <end position="310"/>
    </location>
</feature>
<keyword evidence="3 6" id="KW-0812">Transmembrane</keyword>
<feature type="transmembrane region" description="Helical" evidence="6">
    <location>
        <begin position="168"/>
        <end position="187"/>
    </location>
</feature>
<comment type="subcellular location">
    <subcellularLocation>
        <location evidence="1">Membrane</location>
        <topology evidence="1">Multi-pass membrane protein</topology>
    </subcellularLocation>
</comment>
<feature type="transmembrane region" description="Helical" evidence="6">
    <location>
        <begin position="322"/>
        <end position="351"/>
    </location>
</feature>
<evidence type="ECO:0000256" key="2">
    <source>
        <dbReference type="ARBA" id="ARBA00009773"/>
    </source>
</evidence>
<dbReference type="EMBL" id="CADCTV010001034">
    <property type="protein sequence ID" value="CAA9374927.1"/>
    <property type="molecule type" value="Genomic_DNA"/>
</dbReference>
<evidence type="ECO:0000256" key="6">
    <source>
        <dbReference type="SAM" id="Phobius"/>
    </source>
</evidence>
<dbReference type="GO" id="GO:0016020">
    <property type="term" value="C:membrane"/>
    <property type="evidence" value="ECO:0007669"/>
    <property type="project" value="UniProtKB-SubCell"/>
</dbReference>
<dbReference type="Pfam" id="PF01594">
    <property type="entry name" value="AI-2E_transport"/>
    <property type="match status" value="1"/>
</dbReference>
<evidence type="ECO:0008006" key="8">
    <source>
        <dbReference type="Google" id="ProtNLM"/>
    </source>
</evidence>
<organism evidence="7">
    <name type="scientific">uncultured Gemmatimonadota bacterium</name>
    <dbReference type="NCBI Taxonomy" id="203437"/>
    <lineage>
        <taxon>Bacteria</taxon>
        <taxon>Pseudomonadati</taxon>
        <taxon>Gemmatimonadota</taxon>
        <taxon>environmental samples</taxon>
    </lineage>
</organism>
<feature type="transmembrane region" description="Helical" evidence="6">
    <location>
        <begin position="223"/>
        <end position="245"/>
    </location>
</feature>
<feature type="transmembrane region" description="Helical" evidence="6">
    <location>
        <begin position="87"/>
        <end position="110"/>
    </location>
</feature>
<dbReference type="InterPro" id="IPR002549">
    <property type="entry name" value="AI-2E-like"/>
</dbReference>